<dbReference type="GO" id="GO:0006508">
    <property type="term" value="P:proteolysis"/>
    <property type="evidence" value="ECO:0007669"/>
    <property type="project" value="UniProtKB-KW"/>
</dbReference>
<dbReference type="Proteomes" id="UP000034201">
    <property type="component" value="Unassembled WGS sequence"/>
</dbReference>
<keyword evidence="4" id="KW-1003">Cell membrane</keyword>
<dbReference type="EMBL" id="LCQQ01000009">
    <property type="protein sequence ID" value="KKW21325.1"/>
    <property type="molecule type" value="Genomic_DNA"/>
</dbReference>
<keyword evidence="5" id="KW-0645">Protease</keyword>
<keyword evidence="7" id="KW-0479">Metal-binding</keyword>
<organism evidence="15 16">
    <name type="scientific">Candidatus Adlerbacteria bacterium GW2011_GWC1_50_9</name>
    <dbReference type="NCBI Taxonomy" id="1618608"/>
    <lineage>
        <taxon>Bacteria</taxon>
        <taxon>Candidatus Adleribacteriota</taxon>
    </lineage>
</organism>
<feature type="transmembrane region" description="Helical" evidence="13">
    <location>
        <begin position="125"/>
        <end position="149"/>
    </location>
</feature>
<evidence type="ECO:0000256" key="3">
    <source>
        <dbReference type="ARBA" id="ARBA00007931"/>
    </source>
</evidence>
<gene>
    <name evidence="15" type="ORF">UY61_C0009G0020</name>
</gene>
<evidence type="ECO:0000256" key="4">
    <source>
        <dbReference type="ARBA" id="ARBA00022475"/>
    </source>
</evidence>
<evidence type="ECO:0000256" key="8">
    <source>
        <dbReference type="ARBA" id="ARBA00022801"/>
    </source>
</evidence>
<evidence type="ECO:0000256" key="5">
    <source>
        <dbReference type="ARBA" id="ARBA00022670"/>
    </source>
</evidence>
<comment type="similarity">
    <text evidence="3">Belongs to the peptidase M50B family.</text>
</comment>
<comment type="cofactor">
    <cofactor evidence="1">
        <name>Zn(2+)</name>
        <dbReference type="ChEBI" id="CHEBI:29105"/>
    </cofactor>
</comment>
<evidence type="ECO:0000256" key="2">
    <source>
        <dbReference type="ARBA" id="ARBA00004651"/>
    </source>
</evidence>
<feature type="domain" description="Peptidase M50" evidence="14">
    <location>
        <begin position="122"/>
        <end position="185"/>
    </location>
</feature>
<evidence type="ECO:0000313" key="15">
    <source>
        <dbReference type="EMBL" id="KKW21325.1"/>
    </source>
</evidence>
<proteinExistence type="inferred from homology"/>
<feature type="transmembrane region" description="Helical" evidence="13">
    <location>
        <begin position="178"/>
        <end position="202"/>
    </location>
</feature>
<comment type="caution">
    <text evidence="15">The sequence shown here is derived from an EMBL/GenBank/DDBJ whole genome shotgun (WGS) entry which is preliminary data.</text>
</comment>
<evidence type="ECO:0000256" key="11">
    <source>
        <dbReference type="ARBA" id="ARBA00023049"/>
    </source>
</evidence>
<protein>
    <submittedName>
        <fullName evidence="15">Peptidase M50</fullName>
    </submittedName>
</protein>
<evidence type="ECO:0000256" key="9">
    <source>
        <dbReference type="ARBA" id="ARBA00022833"/>
    </source>
</evidence>
<dbReference type="Pfam" id="PF02163">
    <property type="entry name" value="Peptidase_M50"/>
    <property type="match status" value="1"/>
</dbReference>
<evidence type="ECO:0000313" key="16">
    <source>
        <dbReference type="Proteomes" id="UP000034201"/>
    </source>
</evidence>
<dbReference type="InterPro" id="IPR008915">
    <property type="entry name" value="Peptidase_M50"/>
</dbReference>
<evidence type="ECO:0000256" key="6">
    <source>
        <dbReference type="ARBA" id="ARBA00022692"/>
    </source>
</evidence>
<dbReference type="CDD" id="cd06158">
    <property type="entry name" value="S2P-M50_like_1"/>
    <property type="match status" value="1"/>
</dbReference>
<evidence type="ECO:0000256" key="13">
    <source>
        <dbReference type="SAM" id="Phobius"/>
    </source>
</evidence>
<keyword evidence="10 13" id="KW-1133">Transmembrane helix</keyword>
<reference evidence="15 16" key="1">
    <citation type="journal article" date="2015" name="Nature">
        <title>rRNA introns, odd ribosomes, and small enigmatic genomes across a large radiation of phyla.</title>
        <authorList>
            <person name="Brown C.T."/>
            <person name="Hug L.A."/>
            <person name="Thomas B.C."/>
            <person name="Sharon I."/>
            <person name="Castelle C.J."/>
            <person name="Singh A."/>
            <person name="Wilkins M.J."/>
            <person name="Williams K.H."/>
            <person name="Banfield J.F."/>
        </authorList>
    </citation>
    <scope>NUCLEOTIDE SEQUENCE [LARGE SCALE GENOMIC DNA]</scope>
</reference>
<feature type="transmembrane region" description="Helical" evidence="13">
    <location>
        <begin position="6"/>
        <end position="33"/>
    </location>
</feature>
<evidence type="ECO:0000256" key="1">
    <source>
        <dbReference type="ARBA" id="ARBA00001947"/>
    </source>
</evidence>
<evidence type="ECO:0000256" key="7">
    <source>
        <dbReference type="ARBA" id="ARBA00022723"/>
    </source>
</evidence>
<dbReference type="GO" id="GO:0005886">
    <property type="term" value="C:plasma membrane"/>
    <property type="evidence" value="ECO:0007669"/>
    <property type="project" value="UniProtKB-SubCell"/>
</dbReference>
<keyword evidence="9" id="KW-0862">Zinc</keyword>
<keyword evidence="6 13" id="KW-0812">Transmembrane</keyword>
<keyword evidence="8" id="KW-0378">Hydrolase</keyword>
<evidence type="ECO:0000256" key="10">
    <source>
        <dbReference type="ARBA" id="ARBA00022989"/>
    </source>
</evidence>
<feature type="transmembrane region" description="Helical" evidence="13">
    <location>
        <begin position="93"/>
        <end position="113"/>
    </location>
</feature>
<dbReference type="InterPro" id="IPR052348">
    <property type="entry name" value="Metallopeptidase_M50B"/>
</dbReference>
<keyword evidence="12 13" id="KW-0472">Membrane</keyword>
<evidence type="ECO:0000256" key="12">
    <source>
        <dbReference type="ARBA" id="ARBA00023136"/>
    </source>
</evidence>
<feature type="transmembrane region" description="Helical" evidence="13">
    <location>
        <begin position="54"/>
        <end position="73"/>
    </location>
</feature>
<keyword evidence="11" id="KW-0482">Metalloprotease</keyword>
<sequence length="211" mass="22802">MESAIVFTFQIAILVFSVVIHEVSHGYAALFLGDRTALYAGRLTLNPIKHVDPFGSIILPAISIFLGGPLFGWAKPVPYNPYNLRAQDWGPAIVGFAGPGSNLLLAVASGLLIRFSASAAEGSVFFSNLVVIASYVAVANLFLFVFNLIPIPPLDGSKVLFAVLPYRWEGVKSLLERYGFFILLIFIFVLAGWLLPVVSFVFRVIAGPGAL</sequence>
<dbReference type="PANTHER" id="PTHR35864">
    <property type="entry name" value="ZINC METALLOPROTEASE MJ0611-RELATED"/>
    <property type="match status" value="1"/>
</dbReference>
<dbReference type="GO" id="GO:0008237">
    <property type="term" value="F:metallopeptidase activity"/>
    <property type="evidence" value="ECO:0007669"/>
    <property type="project" value="UniProtKB-KW"/>
</dbReference>
<accession>A0A0G1WRX8</accession>
<dbReference type="GO" id="GO:0046872">
    <property type="term" value="F:metal ion binding"/>
    <property type="evidence" value="ECO:0007669"/>
    <property type="project" value="UniProtKB-KW"/>
</dbReference>
<comment type="subcellular location">
    <subcellularLocation>
        <location evidence="2">Cell membrane</location>
        <topology evidence="2">Multi-pass membrane protein</topology>
    </subcellularLocation>
</comment>
<dbReference type="PANTHER" id="PTHR35864:SF1">
    <property type="entry name" value="ZINC METALLOPROTEASE YWHC-RELATED"/>
    <property type="match status" value="1"/>
</dbReference>
<dbReference type="InterPro" id="IPR044537">
    <property type="entry name" value="Rip2-like"/>
</dbReference>
<name>A0A0G1WRX8_9BACT</name>
<evidence type="ECO:0000259" key="14">
    <source>
        <dbReference type="Pfam" id="PF02163"/>
    </source>
</evidence>
<dbReference type="AlphaFoldDB" id="A0A0G1WRX8"/>